<gene>
    <name evidence="2" type="ORF">J1C48_06885</name>
</gene>
<dbReference type="Pfam" id="PF11684">
    <property type="entry name" value="DUF3280"/>
    <property type="match status" value="1"/>
</dbReference>
<name>A0A939FZL7_9HYPH</name>
<feature type="chain" id="PRO_5037842548" evidence="1">
    <location>
        <begin position="25"/>
        <end position="192"/>
    </location>
</feature>
<protein>
    <submittedName>
        <fullName evidence="2">DUF2380 domain-containing protein</fullName>
    </submittedName>
</protein>
<organism evidence="2 3">
    <name type="scientific">Jiella flava</name>
    <dbReference type="NCBI Taxonomy" id="2816857"/>
    <lineage>
        <taxon>Bacteria</taxon>
        <taxon>Pseudomonadati</taxon>
        <taxon>Pseudomonadota</taxon>
        <taxon>Alphaproteobacteria</taxon>
        <taxon>Hyphomicrobiales</taxon>
        <taxon>Aurantimonadaceae</taxon>
        <taxon>Jiella</taxon>
    </lineage>
</organism>
<dbReference type="RefSeq" id="WP_207257050.1">
    <property type="nucleotide sequence ID" value="NZ_JAFMPP010000004.1"/>
</dbReference>
<proteinExistence type="predicted"/>
<reference evidence="2" key="1">
    <citation type="submission" date="2021-03" db="EMBL/GenBank/DDBJ databases">
        <title>Whole genome sequence of Jiella sp. CQZ9-1.</title>
        <authorList>
            <person name="Tuo L."/>
        </authorList>
    </citation>
    <scope>NUCLEOTIDE SEQUENCE</scope>
    <source>
        <strain evidence="2">CQZ9-1</strain>
    </source>
</reference>
<keyword evidence="1" id="KW-0732">Signal</keyword>
<dbReference type="InterPro" id="IPR021698">
    <property type="entry name" value="DUF3280"/>
</dbReference>
<sequence length="192" mass="19915">MQKAIKLIALIVAVSCGAVVSTVAGIGAQTDPVATPAIAVAAFDYTDSSGEVRDQSTQHAARIKAFRADIEAGLTAGPRYVPVSLGCRRKDACSLATLHPEPLLAAARAAGADYLVFGGVKKMSTLVGWGRVGVLDVAANRLVFDRVISFRGDSDAAFEKAADFVVKDIRRALAAPIGKAGDMSEGGMRGVR</sequence>
<dbReference type="Proteomes" id="UP000664122">
    <property type="component" value="Unassembled WGS sequence"/>
</dbReference>
<dbReference type="EMBL" id="JAFMPP010000004">
    <property type="protein sequence ID" value="MBO0662294.1"/>
    <property type="molecule type" value="Genomic_DNA"/>
</dbReference>
<evidence type="ECO:0000313" key="2">
    <source>
        <dbReference type="EMBL" id="MBO0662294.1"/>
    </source>
</evidence>
<evidence type="ECO:0000313" key="3">
    <source>
        <dbReference type="Proteomes" id="UP000664122"/>
    </source>
</evidence>
<comment type="caution">
    <text evidence="2">The sequence shown here is derived from an EMBL/GenBank/DDBJ whole genome shotgun (WGS) entry which is preliminary data.</text>
</comment>
<keyword evidence="3" id="KW-1185">Reference proteome</keyword>
<dbReference type="AlphaFoldDB" id="A0A939FZL7"/>
<evidence type="ECO:0000256" key="1">
    <source>
        <dbReference type="SAM" id="SignalP"/>
    </source>
</evidence>
<accession>A0A939FZL7</accession>
<feature type="signal peptide" evidence="1">
    <location>
        <begin position="1"/>
        <end position="24"/>
    </location>
</feature>